<evidence type="ECO:0000256" key="6">
    <source>
        <dbReference type="ARBA" id="ARBA00022857"/>
    </source>
</evidence>
<evidence type="ECO:0000256" key="1">
    <source>
        <dbReference type="ARBA" id="ARBA00001974"/>
    </source>
</evidence>
<protein>
    <recommendedName>
        <fullName evidence="9">MTHFR SAM-binding regulatory domain-containing protein</fullName>
    </recommendedName>
</protein>
<keyword evidence="6" id="KW-0521">NADP</keyword>
<dbReference type="InterPro" id="IPR003171">
    <property type="entry name" value="Mehydrof_redctse-like"/>
</dbReference>
<dbReference type="Pfam" id="PF21895">
    <property type="entry name" value="MTHFR_C"/>
    <property type="match status" value="1"/>
</dbReference>
<keyword evidence="4" id="KW-0285">Flavoprotein</keyword>
<dbReference type="UniPathway" id="UPA00193"/>
<dbReference type="FunCoup" id="A0A0D0DKV0">
    <property type="interactions" value="314"/>
</dbReference>
<dbReference type="GO" id="GO:0004489">
    <property type="term" value="F:methylenetetrahydrofolate reductase [NAD(P)H] activity"/>
    <property type="evidence" value="ECO:0007669"/>
    <property type="project" value="InterPro"/>
</dbReference>
<dbReference type="HOGENOM" id="CLU_025841_2_1_1"/>
<dbReference type="InterPro" id="IPR053806">
    <property type="entry name" value="MTHFR_C"/>
</dbReference>
<dbReference type="GO" id="GO:0035999">
    <property type="term" value="P:tetrahydrofolate interconversion"/>
    <property type="evidence" value="ECO:0007669"/>
    <property type="project" value="UniProtKB-UniPathway"/>
</dbReference>
<dbReference type="Pfam" id="PF02219">
    <property type="entry name" value="MTHFR"/>
    <property type="match status" value="1"/>
</dbReference>
<comment type="pathway">
    <text evidence="2 8">One-carbon metabolism; tetrahydrofolate interconversion.</text>
</comment>
<keyword evidence="7" id="KW-0560">Oxidoreductase</keyword>
<sequence>MKLSEKIAAHISPHPFYTFEFFPPRTDQGFENLISRISRLSTLHPIAISVTWGAGGSTKDRSLDLAGLTQSEYGIDTILHLTCSNMLPGMVDDVLRAAKARGIQNILALRGDPPRGEEHWTPIDSRFTSGLDLVKYIRSSPEFSSYFCIGVAAYPEGHPNNETDEEGNFDILKQKVDAGADFVVTQLFYDADRFIDWVKKVRSKGITVHIIPGVMPIQTYSSFLRVIKLCGAQVPPKIMADLDAIRHDDKLVKEYGVCLAVDIICKITEGSLVPGVHFCTLNLEKSVQLVLESLQWADGGPVVRNQLIADSPAPLLHPPLPRSDLVITPSNATTTAANALTSKPILEVEPPGRGELNNAATWDDFPNGRFGDYKSPAFGAQDQWGGLGINVYAVQPHWGDPSTIEELTELFQDYLDSKVSTTPFSSSPLSSESETILDSLKKLTSKGLWTVCSQPAIENVNSTDEIFGWGPRGGYVSQKGFVEFFAEERVVDQIEQKIQKEGSGWVHFFAANVQGECRTNVPEHGRNAVTWGVFPGQEIVQTTIIEQESFLTWKDEAFAIWAEWASFYAPDSPHRTLLDKVRKERWLVSIVHHDFKRADALWSFLLDEGDHL</sequence>
<dbReference type="GO" id="GO:0009086">
    <property type="term" value="P:methionine biosynthetic process"/>
    <property type="evidence" value="ECO:0007669"/>
    <property type="project" value="TreeGrafter"/>
</dbReference>
<dbReference type="Proteomes" id="UP000054538">
    <property type="component" value="Unassembled WGS sequence"/>
</dbReference>
<dbReference type="PANTHER" id="PTHR45754">
    <property type="entry name" value="METHYLENETETRAHYDROFOLATE REDUCTASE"/>
    <property type="match status" value="1"/>
</dbReference>
<gene>
    <name evidence="10" type="ORF">PAXRUDRAFT_832248</name>
</gene>
<dbReference type="NCBIfam" id="TIGR00677">
    <property type="entry name" value="fadh2_euk"/>
    <property type="match status" value="1"/>
</dbReference>
<organism evidence="10 11">
    <name type="scientific">Paxillus rubicundulus Ve08.2h10</name>
    <dbReference type="NCBI Taxonomy" id="930991"/>
    <lineage>
        <taxon>Eukaryota</taxon>
        <taxon>Fungi</taxon>
        <taxon>Dikarya</taxon>
        <taxon>Basidiomycota</taxon>
        <taxon>Agaricomycotina</taxon>
        <taxon>Agaricomycetes</taxon>
        <taxon>Agaricomycetidae</taxon>
        <taxon>Boletales</taxon>
        <taxon>Paxilineae</taxon>
        <taxon>Paxillaceae</taxon>
        <taxon>Paxillus</taxon>
    </lineage>
</organism>
<dbReference type="FunFam" id="3.20.20.220:FF:000002">
    <property type="entry name" value="Methylenetetrahydrofolate reductase"/>
    <property type="match status" value="1"/>
</dbReference>
<evidence type="ECO:0000313" key="11">
    <source>
        <dbReference type="Proteomes" id="UP000054538"/>
    </source>
</evidence>
<name>A0A0D0DKV0_9AGAM</name>
<evidence type="ECO:0000256" key="7">
    <source>
        <dbReference type="ARBA" id="ARBA00023002"/>
    </source>
</evidence>
<dbReference type="InParanoid" id="A0A0D0DKV0"/>
<reference evidence="11" key="2">
    <citation type="submission" date="2015-01" db="EMBL/GenBank/DDBJ databases">
        <title>Evolutionary Origins and Diversification of the Mycorrhizal Mutualists.</title>
        <authorList>
            <consortium name="DOE Joint Genome Institute"/>
            <consortium name="Mycorrhizal Genomics Consortium"/>
            <person name="Kohler A."/>
            <person name="Kuo A."/>
            <person name="Nagy L.G."/>
            <person name="Floudas D."/>
            <person name="Copeland A."/>
            <person name="Barry K.W."/>
            <person name="Cichocki N."/>
            <person name="Veneault-Fourrey C."/>
            <person name="LaButti K."/>
            <person name="Lindquist E.A."/>
            <person name="Lipzen A."/>
            <person name="Lundell T."/>
            <person name="Morin E."/>
            <person name="Murat C."/>
            <person name="Riley R."/>
            <person name="Ohm R."/>
            <person name="Sun H."/>
            <person name="Tunlid A."/>
            <person name="Henrissat B."/>
            <person name="Grigoriev I.V."/>
            <person name="Hibbett D.S."/>
            <person name="Martin F."/>
        </authorList>
    </citation>
    <scope>NUCLEOTIDE SEQUENCE [LARGE SCALE GENOMIC DNA]</scope>
    <source>
        <strain evidence="11">Ve08.2h10</strain>
    </source>
</reference>
<dbReference type="OrthoDB" id="16284at2759"/>
<evidence type="ECO:0000256" key="2">
    <source>
        <dbReference type="ARBA" id="ARBA00004777"/>
    </source>
</evidence>
<keyword evidence="11" id="KW-1185">Reference proteome</keyword>
<dbReference type="GO" id="GO:0005829">
    <property type="term" value="C:cytosol"/>
    <property type="evidence" value="ECO:0007669"/>
    <property type="project" value="TreeGrafter"/>
</dbReference>
<dbReference type="InterPro" id="IPR004621">
    <property type="entry name" value="Fadh2_euk"/>
</dbReference>
<proteinExistence type="inferred from homology"/>
<evidence type="ECO:0000256" key="4">
    <source>
        <dbReference type="ARBA" id="ARBA00022630"/>
    </source>
</evidence>
<dbReference type="EMBL" id="KN825634">
    <property type="protein sequence ID" value="KIK82359.1"/>
    <property type="molecule type" value="Genomic_DNA"/>
</dbReference>
<evidence type="ECO:0000256" key="3">
    <source>
        <dbReference type="ARBA" id="ARBA00006743"/>
    </source>
</evidence>
<comment type="cofactor">
    <cofactor evidence="1">
        <name>FAD</name>
        <dbReference type="ChEBI" id="CHEBI:57692"/>
    </cofactor>
</comment>
<dbReference type="AlphaFoldDB" id="A0A0D0DKV0"/>
<evidence type="ECO:0000256" key="8">
    <source>
        <dbReference type="RuleBase" id="RU004254"/>
    </source>
</evidence>
<dbReference type="InterPro" id="IPR029041">
    <property type="entry name" value="FAD-linked_oxidoreductase-like"/>
</dbReference>
<dbReference type="STRING" id="930991.A0A0D0DKV0"/>
<dbReference type="GO" id="GO:0071949">
    <property type="term" value="F:FAD binding"/>
    <property type="evidence" value="ECO:0007669"/>
    <property type="project" value="TreeGrafter"/>
</dbReference>
<reference evidence="10 11" key="1">
    <citation type="submission" date="2014-04" db="EMBL/GenBank/DDBJ databases">
        <authorList>
            <consortium name="DOE Joint Genome Institute"/>
            <person name="Kuo A."/>
            <person name="Kohler A."/>
            <person name="Jargeat P."/>
            <person name="Nagy L.G."/>
            <person name="Floudas D."/>
            <person name="Copeland A."/>
            <person name="Barry K.W."/>
            <person name="Cichocki N."/>
            <person name="Veneault-Fourrey C."/>
            <person name="LaButti K."/>
            <person name="Lindquist E.A."/>
            <person name="Lipzen A."/>
            <person name="Lundell T."/>
            <person name="Morin E."/>
            <person name="Murat C."/>
            <person name="Sun H."/>
            <person name="Tunlid A."/>
            <person name="Henrissat B."/>
            <person name="Grigoriev I.V."/>
            <person name="Hibbett D.S."/>
            <person name="Martin F."/>
            <person name="Nordberg H.P."/>
            <person name="Cantor M.N."/>
            <person name="Hua S.X."/>
        </authorList>
    </citation>
    <scope>NUCLEOTIDE SEQUENCE [LARGE SCALE GENOMIC DNA]</scope>
    <source>
        <strain evidence="10 11">Ve08.2h10</strain>
    </source>
</reference>
<dbReference type="SUPFAM" id="SSF51730">
    <property type="entry name" value="FAD-linked oxidoreductase"/>
    <property type="match status" value="1"/>
</dbReference>
<evidence type="ECO:0000313" key="10">
    <source>
        <dbReference type="EMBL" id="KIK82359.1"/>
    </source>
</evidence>
<evidence type="ECO:0000259" key="9">
    <source>
        <dbReference type="Pfam" id="PF21895"/>
    </source>
</evidence>
<keyword evidence="5" id="KW-0274">FAD</keyword>
<evidence type="ECO:0000256" key="5">
    <source>
        <dbReference type="ARBA" id="ARBA00022827"/>
    </source>
</evidence>
<dbReference type="Gene3D" id="3.20.20.220">
    <property type="match status" value="1"/>
</dbReference>
<accession>A0A0D0DKV0</accession>
<dbReference type="PANTHER" id="PTHR45754:SF1">
    <property type="entry name" value="METHYLENETETRAHYDROFOLATE REDUCTASE 1"/>
    <property type="match status" value="1"/>
</dbReference>
<comment type="similarity">
    <text evidence="3">Belongs to the methylenetetrahydrofolate reductase family.</text>
</comment>
<dbReference type="CDD" id="cd00537">
    <property type="entry name" value="MTHFR"/>
    <property type="match status" value="1"/>
</dbReference>
<feature type="domain" description="MTHFR SAM-binding regulatory" evidence="9">
    <location>
        <begin position="358"/>
        <end position="605"/>
    </location>
</feature>